<dbReference type="GO" id="GO:0022625">
    <property type="term" value="C:cytosolic large ribosomal subunit"/>
    <property type="evidence" value="ECO:0007669"/>
    <property type="project" value="TreeGrafter"/>
</dbReference>
<dbReference type="OrthoDB" id="2436667at2759"/>
<dbReference type="InterPro" id="IPR000915">
    <property type="entry name" value="60S_ribosomal_eL6"/>
</dbReference>
<evidence type="ECO:0000256" key="2">
    <source>
        <dbReference type="ARBA" id="ARBA00022980"/>
    </source>
</evidence>
<evidence type="ECO:0000256" key="1">
    <source>
        <dbReference type="ARBA" id="ARBA00010592"/>
    </source>
</evidence>
<gene>
    <name evidence="4" type="ordered locus">EROM_081760</name>
</gene>
<dbReference type="GO" id="GO:0000027">
    <property type="term" value="P:ribosomal large subunit assembly"/>
    <property type="evidence" value="ECO:0007669"/>
    <property type="project" value="TreeGrafter"/>
</dbReference>
<dbReference type="GO" id="GO:0003735">
    <property type="term" value="F:structural constituent of ribosome"/>
    <property type="evidence" value="ECO:0007669"/>
    <property type="project" value="InterPro"/>
</dbReference>
<dbReference type="Pfam" id="PF01159">
    <property type="entry name" value="Ribosomal_L6e"/>
    <property type="match status" value="1"/>
</dbReference>
<sequence>MIIKEVRVIPDDAGLYMPDDIPKFVEKYKARTARKPRVRRTDLVKGMVVVVLEGVFASKRVVYLKGLEDNLALCAGPKSINGVPLFKIDERYLLATSTVLDINVNVDIDEKDIILTKRDDYTAPMDVEMTDAEKKIDEEIAKVAKEIKFMKSYLSEPFEIDTTRNFYSLKY</sequence>
<proteinExistence type="inferred from homology"/>
<accession>I7AT13</accession>
<protein>
    <submittedName>
        <fullName evidence="4">60S ribosomal protein L6</fullName>
    </submittedName>
</protein>
<dbReference type="CDD" id="cd13156">
    <property type="entry name" value="KOW_RPL6"/>
    <property type="match status" value="1"/>
</dbReference>
<dbReference type="AlphaFoldDB" id="I7AT13"/>
<reference evidence="4 5" key="1">
    <citation type="journal article" date="2012" name="Proc. Natl. Acad. Sci. U.S.A.">
        <title>Gain and loss of multiple functionally related, horizontally transferred genes in the reduced genomes of two microsporidian parasites.</title>
        <authorList>
            <person name="Pombert J.-F."/>
            <person name="Selman M."/>
            <person name="Burki F."/>
            <person name="Bardell F.T."/>
            <person name="Farinelli L."/>
            <person name="Solter L.F."/>
            <person name="Whitman D.W."/>
            <person name="Weiss L.M."/>
            <person name="Corradi N."/>
            <person name="Keeling P.J."/>
        </authorList>
    </citation>
    <scope>NUCLEOTIDE SEQUENCE [LARGE SCALE GENOMIC DNA]</scope>
    <source>
        <strain evidence="4 5">SJ-2008</strain>
    </source>
</reference>
<dbReference type="KEGG" id="ero:EROM_081760"/>
<dbReference type="PANTHER" id="PTHR10715">
    <property type="entry name" value="60S RIBOSOMAL PROTEIN L6"/>
    <property type="match status" value="1"/>
</dbReference>
<dbReference type="RefSeq" id="XP_009265089.1">
    <property type="nucleotide sequence ID" value="XM_009266814.1"/>
</dbReference>
<dbReference type="InterPro" id="IPR014722">
    <property type="entry name" value="Rib_uL2_dom2"/>
</dbReference>
<dbReference type="EMBL" id="CP003525">
    <property type="protein sequence ID" value="AFN83592.1"/>
    <property type="molecule type" value="Genomic_DNA"/>
</dbReference>
<keyword evidence="2 4" id="KW-0689">Ribosomal protein</keyword>
<dbReference type="GO" id="GO:0002181">
    <property type="term" value="P:cytoplasmic translation"/>
    <property type="evidence" value="ECO:0007669"/>
    <property type="project" value="TreeGrafter"/>
</dbReference>
<organism evidence="4 5">
    <name type="scientific">Encephalitozoon romaleae (strain SJ-2008)</name>
    <name type="common">Microsporidian parasite</name>
    <dbReference type="NCBI Taxonomy" id="1178016"/>
    <lineage>
        <taxon>Eukaryota</taxon>
        <taxon>Fungi</taxon>
        <taxon>Fungi incertae sedis</taxon>
        <taxon>Microsporidia</taxon>
        <taxon>Unikaryonidae</taxon>
        <taxon>Encephalitozoon</taxon>
    </lineage>
</organism>
<keyword evidence="5" id="KW-1185">Reference proteome</keyword>
<dbReference type="SUPFAM" id="SSF50104">
    <property type="entry name" value="Translation proteins SH3-like domain"/>
    <property type="match status" value="1"/>
</dbReference>
<dbReference type="PANTHER" id="PTHR10715:SF0">
    <property type="entry name" value="LARGE RIBOSOMAL SUBUNIT PROTEIN EL6"/>
    <property type="match status" value="1"/>
</dbReference>
<comment type="similarity">
    <text evidence="1">Belongs to the eukaryotic ribosomal protein eL6 family.</text>
</comment>
<dbReference type="GeneID" id="20521911"/>
<evidence type="ECO:0000313" key="4">
    <source>
        <dbReference type="EMBL" id="AFN83592.1"/>
    </source>
</evidence>
<dbReference type="InterPro" id="IPR008991">
    <property type="entry name" value="Translation_prot_SH3-like_sf"/>
</dbReference>
<evidence type="ECO:0000313" key="5">
    <source>
        <dbReference type="Proteomes" id="UP000010094"/>
    </source>
</evidence>
<dbReference type="VEuPathDB" id="MicrosporidiaDB:EROM_081760"/>
<dbReference type="InterPro" id="IPR041997">
    <property type="entry name" value="Ribosomal_eL6_KOW"/>
</dbReference>
<dbReference type="GO" id="GO:0003723">
    <property type="term" value="F:RNA binding"/>
    <property type="evidence" value="ECO:0007669"/>
    <property type="project" value="TreeGrafter"/>
</dbReference>
<dbReference type="HOGENOM" id="CLU_129464_0_0_1"/>
<dbReference type="Gene3D" id="2.30.30.30">
    <property type="match status" value="1"/>
</dbReference>
<dbReference type="Proteomes" id="UP000010094">
    <property type="component" value="Chromosome VIII"/>
</dbReference>
<evidence type="ECO:0000256" key="3">
    <source>
        <dbReference type="ARBA" id="ARBA00023274"/>
    </source>
</evidence>
<name>I7AT13_ENCRO</name>
<keyword evidence="3" id="KW-0687">Ribonucleoprotein</keyword>